<gene>
    <name evidence="1" type="ORF">PHSY_004972</name>
</gene>
<keyword evidence="2" id="KW-1185">Reference proteome</keyword>
<dbReference type="HOGENOM" id="CLU_2813497_0_0_1"/>
<dbReference type="RefSeq" id="XP_012190974.1">
    <property type="nucleotide sequence ID" value="XM_012335584.1"/>
</dbReference>
<reference evidence="2" key="1">
    <citation type="journal article" date="2013" name="Genome Announc.">
        <title>Draft genome sequence of the basidiomycetous yeast-like fungus Pseudozyma hubeiensis SY62, which produces an abundant amount of the biosurfactant mannosylerythritol lipids.</title>
        <authorList>
            <person name="Konishi M."/>
            <person name="Hatada Y."/>
            <person name="Horiuchi J."/>
        </authorList>
    </citation>
    <scope>NUCLEOTIDE SEQUENCE [LARGE SCALE GENOMIC DNA]</scope>
    <source>
        <strain evidence="2">SY62</strain>
    </source>
</reference>
<dbReference type="EMBL" id="DF238809">
    <property type="protein sequence ID" value="GAC97387.1"/>
    <property type="molecule type" value="Genomic_DNA"/>
</dbReference>
<evidence type="ECO:0000313" key="1">
    <source>
        <dbReference type="EMBL" id="GAC97387.1"/>
    </source>
</evidence>
<dbReference type="Proteomes" id="UP000014071">
    <property type="component" value="Unassembled WGS sequence"/>
</dbReference>
<evidence type="ECO:0000313" key="2">
    <source>
        <dbReference type="Proteomes" id="UP000014071"/>
    </source>
</evidence>
<accession>R9P826</accession>
<dbReference type="AlphaFoldDB" id="R9P826"/>
<dbReference type="GeneID" id="24110253"/>
<protein>
    <submittedName>
        <fullName evidence="1">Predicted hydroxylase</fullName>
    </submittedName>
</protein>
<organism evidence="1 2">
    <name type="scientific">Pseudozyma hubeiensis (strain SY62)</name>
    <name type="common">Yeast</name>
    <dbReference type="NCBI Taxonomy" id="1305764"/>
    <lineage>
        <taxon>Eukaryota</taxon>
        <taxon>Fungi</taxon>
        <taxon>Dikarya</taxon>
        <taxon>Basidiomycota</taxon>
        <taxon>Ustilaginomycotina</taxon>
        <taxon>Ustilaginomycetes</taxon>
        <taxon>Ustilaginales</taxon>
        <taxon>Ustilaginaceae</taxon>
        <taxon>Pseudozyma</taxon>
    </lineage>
</organism>
<sequence length="67" mass="7976">MDLEAAADTRLYSMMRIETDNDQKPVSKAVKMRVASAQCRKKRRTRCKRCNERVKLIKIARRMRKYA</sequence>
<name>R9P826_PSEHS</name>
<proteinExistence type="predicted"/>